<keyword evidence="2" id="KW-1185">Reference proteome</keyword>
<dbReference type="InterPro" id="IPR046500">
    <property type="entry name" value="DUF6678"/>
</dbReference>
<evidence type="ECO:0000313" key="1">
    <source>
        <dbReference type="EMBL" id="UXD87216.1"/>
    </source>
</evidence>
<dbReference type="Proteomes" id="UP001065322">
    <property type="component" value="Chromosome"/>
</dbReference>
<dbReference type="Pfam" id="PF20383">
    <property type="entry name" value="DUF6678"/>
    <property type="match status" value="1"/>
</dbReference>
<dbReference type="EMBL" id="CP054475">
    <property type="protein sequence ID" value="UXD87216.1"/>
    <property type="molecule type" value="Genomic_DNA"/>
</dbReference>
<evidence type="ECO:0000313" key="2">
    <source>
        <dbReference type="Proteomes" id="UP001065322"/>
    </source>
</evidence>
<dbReference type="RefSeq" id="WP_260999139.1">
    <property type="nucleotide sequence ID" value="NZ_CP054475.1"/>
</dbReference>
<sequence length="112" mass="13006">MNRTKWLKLGEVVQSFGDFEPSVNYEVFDEETTYGFSTIHWDQFAAISESVLWLDIQPYKSGRIGALVKDRKTDIRAELIKKLKDKSIPYSFEEGNIRVWGYIAPGQHIDFV</sequence>
<gene>
    <name evidence="1" type="ORF">HUF19_07140</name>
</gene>
<accession>A0ABY6A8C0</accession>
<proteinExistence type="predicted"/>
<organism evidence="1 2">
    <name type="scientific">Thalassolituus hydrocarboniclasticus</name>
    <dbReference type="NCBI Taxonomy" id="2742796"/>
    <lineage>
        <taxon>Bacteria</taxon>
        <taxon>Pseudomonadati</taxon>
        <taxon>Pseudomonadota</taxon>
        <taxon>Gammaproteobacteria</taxon>
        <taxon>Oceanospirillales</taxon>
        <taxon>Oceanospirillaceae</taxon>
        <taxon>Thalassolituus</taxon>
    </lineage>
</organism>
<name>A0ABY6A8C0_9GAMM</name>
<reference evidence="2" key="1">
    <citation type="submission" date="2020-06" db="EMBL/GenBank/DDBJ databases">
        <title>Thalassolituus marinus alknpb1M-1, a hydrocarbon-degrading bacterium isolated from the deep-sea overlying water using an in-situ strategy from the South China Sea basin.</title>
        <authorList>
            <person name="Dong C."/>
            <person name="Chen Y."/>
            <person name="Shao Z."/>
        </authorList>
    </citation>
    <scope>NUCLEOTIDE SEQUENCE [LARGE SCALE GENOMIC DNA]</scope>
    <source>
        <strain evidence="2">alknpb1M-1</strain>
    </source>
</reference>
<protein>
    <submittedName>
        <fullName evidence="1">Uncharacterized protein</fullName>
    </submittedName>
</protein>